<evidence type="ECO:0000313" key="10">
    <source>
        <dbReference type="Proteomes" id="UP000185639"/>
    </source>
</evidence>
<keyword evidence="6" id="KW-0472">Membrane</keyword>
<feature type="compositionally biased region" description="Acidic residues" evidence="8">
    <location>
        <begin position="931"/>
        <end position="941"/>
    </location>
</feature>
<dbReference type="OrthoDB" id="8612583at2"/>
<keyword evidence="10" id="KW-1185">Reference proteome</keyword>
<dbReference type="InterPro" id="IPR003368">
    <property type="entry name" value="POMP_repeat"/>
</dbReference>
<name>A0A1N7PN25_9GAMM</name>
<accession>A0A1N7PN25</accession>
<evidence type="ECO:0000256" key="1">
    <source>
        <dbReference type="ARBA" id="ARBA00004196"/>
    </source>
</evidence>
<dbReference type="RefSeq" id="WP_076517426.1">
    <property type="nucleotide sequence ID" value="NZ_FTOH01000010.1"/>
</dbReference>
<dbReference type="Proteomes" id="UP000185639">
    <property type="component" value="Unassembled WGS sequence"/>
</dbReference>
<dbReference type="Gene3D" id="2.160.20.10">
    <property type="entry name" value="Single-stranded right-handed beta-helix, Pectin lyase-like"/>
    <property type="match status" value="1"/>
</dbReference>
<dbReference type="SMART" id="SM00710">
    <property type="entry name" value="PbH1"/>
    <property type="match status" value="7"/>
</dbReference>
<keyword evidence="7" id="KW-0998">Cell outer membrane</keyword>
<proteinExistence type="predicted"/>
<dbReference type="Gene3D" id="2.60.40.3440">
    <property type="match status" value="1"/>
</dbReference>
<gene>
    <name evidence="9" type="ORF">SAMN05421686_110112</name>
</gene>
<evidence type="ECO:0000256" key="4">
    <source>
        <dbReference type="ARBA" id="ARBA00022525"/>
    </source>
</evidence>
<reference evidence="10" key="1">
    <citation type="submission" date="2017-01" db="EMBL/GenBank/DDBJ databases">
        <authorList>
            <person name="Varghese N."/>
            <person name="Submissions S."/>
        </authorList>
    </citation>
    <scope>NUCLEOTIDE SEQUENCE [LARGE SCALE GENOMIC DNA]</scope>
    <source>
        <strain evidence="10">DSM 24913</strain>
    </source>
</reference>
<dbReference type="InterPro" id="IPR006626">
    <property type="entry name" value="PbH1"/>
</dbReference>
<dbReference type="NCBIfam" id="NF012211">
    <property type="entry name" value="tand_rpt_95"/>
    <property type="match status" value="4"/>
</dbReference>
<dbReference type="NCBIfam" id="TIGR01376">
    <property type="entry name" value="POMP_repeat"/>
    <property type="match status" value="1"/>
</dbReference>
<protein>
    <submittedName>
        <fullName evidence="9">Polymorphic outer membrane protein repeat-containing protein</fullName>
    </submittedName>
</protein>
<dbReference type="STRING" id="484498.SAMN05421686_110112"/>
<organism evidence="9 10">
    <name type="scientific">Thalassolituus maritimus</name>
    <dbReference type="NCBI Taxonomy" id="484498"/>
    <lineage>
        <taxon>Bacteria</taxon>
        <taxon>Pseudomonadati</taxon>
        <taxon>Pseudomonadota</taxon>
        <taxon>Gammaproteobacteria</taxon>
        <taxon>Oceanospirillales</taxon>
        <taxon>Oceanospirillaceae</taxon>
        <taxon>Thalassolituus</taxon>
    </lineage>
</organism>
<dbReference type="SUPFAM" id="SSF51126">
    <property type="entry name" value="Pectin lyase-like"/>
    <property type="match status" value="2"/>
</dbReference>
<evidence type="ECO:0000256" key="7">
    <source>
        <dbReference type="ARBA" id="ARBA00023237"/>
    </source>
</evidence>
<evidence type="ECO:0000256" key="8">
    <source>
        <dbReference type="SAM" id="MobiDB-lite"/>
    </source>
</evidence>
<sequence length="1377" mass="143927">MPNARLAPAILISLSLILQGCFFEQDPLPETQEEKQSDLIAEAADDGGSAAAPNANGEASVTDLETGLSVSVSKDALSGLAAGDNFVLQVTPLNENEVPAGSSAIQIAGQVFNIKIRSVNTGEELQPTGGMKVTLPYGSTINGTDIQKLAIANYHDNEWVIFAADSIDDVKKTVTATITQLSPVAVVKNNAINSAPVAPDYTGTILEDDTYSLKINATDADGDGLVYSWLDDTTGEKVADNASLDAAGNFSYQPLENFNGQTVLQYKVSDGELSDTGSITITVEGVNDAPVAADYTATIAEDGTYNVVLQATDIDSNALTYSWLDGTTGEKVADNASLDAAGNFIYQPLENFNGQTVLQYKVSDGQFTDTGSITITVEGVNDAPVAGDYTGTIIEGTPIYGVKLSATDIDGDALTYSWLDGTTGGKPAYNAGLDAAGNFNYQPPENYFGINVFHYKVSDGELTDTGTITVTVTGVNDAPVAMSSSLNVTGNAGSQGTLSATDVDGDTYFTYAIVSQPEHGTVTISGSTFTYIPDGNYEGEDSFEFTANDGALDSAPGTVTLSLSPAYRYVLEDGTGDGTSWNNATSSVQSAINDLVALGGGRVLIGPGTFYADSANTPVATIPEYADVELYGGFNGYNLTFAQRPEILAETILSGDYDQSGDFSEDDSPSVVITYGGLIDGVTVSGGNGTRGGGVFVNGGQYANGGHVTLNQVVVENNQASEMGGGIYLFRDGTRNGETGEYVFDAYLTISNSTVSDNTAPNGGGIYNADSELTITDSTLQNNSVTEFGGAIYSGGPLSIDHSNIRENTFTTSGPSEEECQAAQSYEEALALGCISQTYAAGGGLYLINTSATITNTQIEKNTSEWGAGIYLAGQPSLTMDQVSVSHNEAAGGAAGIYNEYGLVTISRSHINYNTAENSGGAFYNAAENQQESEEEEEGPGEEGCLGACGEEGPYEGPDEECGLDCMEGGSEEPELTVYEQCDYAESQEEYDALDCDTVFENYDTCDELDLYNSADVATFNELQCAEQFPSEFSADDIPAVFQNCPNDFATLKLSDSEIVGNEASSGGALYNYGSVCITGTSFRYNAAYTGGAIRNDYSGDGSSLLVTNSSFVGNTASGSATNSNGGALYTIGYGSTSVLQNVSFSQNSAESNGGAIWVYSNATVRINNFTFYDNIATEGQDVFVGGVNASNSYNGVDVAFSNGCSEQDLSAYASSYNLFSYAGDFATENSVIMIPPFNTAASGELFMDQNSVCANAGDADTATAAFDSLEAWSGLTSDMDYSTTQETSGMVAAGALYSPEDLWIKIFSATGDSFNFSTNQLEASCDLYADGEMVAEDVQDNSAHNQSTGTELTLICASPVGYTKSATTIAGGLMVP</sequence>
<keyword evidence="4" id="KW-0964">Secreted</keyword>
<evidence type="ECO:0000256" key="6">
    <source>
        <dbReference type="ARBA" id="ARBA00023136"/>
    </source>
</evidence>
<dbReference type="PANTHER" id="PTHR11319:SF35">
    <property type="entry name" value="OUTER MEMBRANE PROTEIN PMPC-RELATED"/>
    <property type="match status" value="1"/>
</dbReference>
<comment type="subcellular location">
    <subcellularLocation>
        <location evidence="1">Cell envelope</location>
    </subcellularLocation>
    <subcellularLocation>
        <location evidence="2">Cell outer membrane</location>
    </subcellularLocation>
    <subcellularLocation>
        <location evidence="3">Secreted</location>
    </subcellularLocation>
</comment>
<evidence type="ECO:0000313" key="9">
    <source>
        <dbReference type="EMBL" id="SIT12023.1"/>
    </source>
</evidence>
<dbReference type="PROSITE" id="PS51257">
    <property type="entry name" value="PROKAR_LIPOPROTEIN"/>
    <property type="match status" value="1"/>
</dbReference>
<dbReference type="GO" id="GO:0005576">
    <property type="term" value="C:extracellular region"/>
    <property type="evidence" value="ECO:0007669"/>
    <property type="project" value="UniProtKB-SubCell"/>
</dbReference>
<dbReference type="Pfam" id="PF17963">
    <property type="entry name" value="Big_9"/>
    <property type="match status" value="4"/>
</dbReference>
<feature type="region of interest" description="Disordered" evidence="8">
    <location>
        <begin position="928"/>
        <end position="951"/>
    </location>
</feature>
<dbReference type="Pfam" id="PF02415">
    <property type="entry name" value="Chlam_PMP"/>
    <property type="match status" value="2"/>
</dbReference>
<dbReference type="PANTHER" id="PTHR11319">
    <property type="entry name" value="G PROTEIN-COUPLED RECEPTOR-RELATED"/>
    <property type="match status" value="1"/>
</dbReference>
<dbReference type="EMBL" id="FTOH01000010">
    <property type="protein sequence ID" value="SIT12023.1"/>
    <property type="molecule type" value="Genomic_DNA"/>
</dbReference>
<evidence type="ECO:0000256" key="3">
    <source>
        <dbReference type="ARBA" id="ARBA00004613"/>
    </source>
</evidence>
<dbReference type="GO" id="GO:0009279">
    <property type="term" value="C:cell outer membrane"/>
    <property type="evidence" value="ECO:0007669"/>
    <property type="project" value="UniProtKB-SubCell"/>
</dbReference>
<dbReference type="InterPro" id="IPR011050">
    <property type="entry name" value="Pectin_lyase_fold/virulence"/>
</dbReference>
<dbReference type="CDD" id="cd11304">
    <property type="entry name" value="Cadherin_repeat"/>
    <property type="match status" value="2"/>
</dbReference>
<evidence type="ECO:0000256" key="5">
    <source>
        <dbReference type="ARBA" id="ARBA00022729"/>
    </source>
</evidence>
<evidence type="ECO:0000256" key="2">
    <source>
        <dbReference type="ARBA" id="ARBA00004442"/>
    </source>
</evidence>
<keyword evidence="5" id="KW-0732">Signal</keyword>
<dbReference type="InterPro" id="IPR012334">
    <property type="entry name" value="Pectin_lyas_fold"/>
</dbReference>